<protein>
    <submittedName>
        <fullName evidence="1">Uncharacterized protein</fullName>
    </submittedName>
</protein>
<evidence type="ECO:0000313" key="1">
    <source>
        <dbReference type="EMBL" id="EUC27867.1"/>
    </source>
</evidence>
<feature type="non-terminal residue" evidence="1">
    <location>
        <position position="1"/>
    </location>
</feature>
<name>W6XKX8_COCC2</name>
<dbReference type="RefSeq" id="XP_007717830.1">
    <property type="nucleotide sequence ID" value="XM_007719640.1"/>
</dbReference>
<accession>W6XKX8</accession>
<proteinExistence type="predicted"/>
<keyword evidence="2" id="KW-1185">Reference proteome</keyword>
<reference evidence="1 2" key="1">
    <citation type="journal article" date="2013" name="PLoS Genet.">
        <title>Comparative genome structure, secondary metabolite, and effector coding capacity across Cochliobolus pathogens.</title>
        <authorList>
            <person name="Condon B.J."/>
            <person name="Leng Y."/>
            <person name="Wu D."/>
            <person name="Bushley K.E."/>
            <person name="Ohm R.A."/>
            <person name="Otillar R."/>
            <person name="Martin J."/>
            <person name="Schackwitz W."/>
            <person name="Grimwood J."/>
            <person name="MohdZainudin N."/>
            <person name="Xue C."/>
            <person name="Wang R."/>
            <person name="Manning V.A."/>
            <person name="Dhillon B."/>
            <person name="Tu Z.J."/>
            <person name="Steffenson B.J."/>
            <person name="Salamov A."/>
            <person name="Sun H."/>
            <person name="Lowry S."/>
            <person name="LaButti K."/>
            <person name="Han J."/>
            <person name="Copeland A."/>
            <person name="Lindquist E."/>
            <person name="Barry K."/>
            <person name="Schmutz J."/>
            <person name="Baker S.E."/>
            <person name="Ciuffetti L.M."/>
            <person name="Grigoriev I.V."/>
            <person name="Zhong S."/>
            <person name="Turgeon B.G."/>
        </authorList>
    </citation>
    <scope>NUCLEOTIDE SEQUENCE [LARGE SCALE GENOMIC DNA]</scope>
    <source>
        <strain evidence="1 2">26-R-13</strain>
    </source>
</reference>
<evidence type="ECO:0000313" key="2">
    <source>
        <dbReference type="Proteomes" id="UP000053841"/>
    </source>
</evidence>
<dbReference type="AlphaFoldDB" id="W6XKX8"/>
<sequence length="126" mass="14094">SVVRCVMLASSNPTRPMHLAAPPPWRSNASSPWAPCLLCVTSYCFSHEHSPDVPMLQVNCSPSTAISGGEESHLARRSSQDHRLWYACHVLVHSTIRALCPWKALHWRFNGAEQANRMTRLSMPSM</sequence>
<dbReference type="KEGG" id="bze:COCCADRAFT_110618"/>
<gene>
    <name evidence="1" type="ORF">COCCADRAFT_110618</name>
</gene>
<organism evidence="1 2">
    <name type="scientific">Cochliobolus carbonum (strain 26-R-13)</name>
    <name type="common">Maize leaf spot fungus</name>
    <name type="synonym">Bipolaris zeicola</name>
    <dbReference type="NCBI Taxonomy" id="930089"/>
    <lineage>
        <taxon>Eukaryota</taxon>
        <taxon>Fungi</taxon>
        <taxon>Dikarya</taxon>
        <taxon>Ascomycota</taxon>
        <taxon>Pezizomycotina</taxon>
        <taxon>Dothideomycetes</taxon>
        <taxon>Pleosporomycetidae</taxon>
        <taxon>Pleosporales</taxon>
        <taxon>Pleosporineae</taxon>
        <taxon>Pleosporaceae</taxon>
        <taxon>Bipolaris</taxon>
    </lineage>
</organism>
<dbReference type="HOGENOM" id="CLU_1986794_0_0_1"/>
<dbReference type="EMBL" id="KI964869">
    <property type="protein sequence ID" value="EUC27867.1"/>
    <property type="molecule type" value="Genomic_DNA"/>
</dbReference>
<dbReference type="Proteomes" id="UP000053841">
    <property type="component" value="Unassembled WGS sequence"/>
</dbReference>
<dbReference type="GeneID" id="19144136"/>